<evidence type="ECO:0000256" key="1">
    <source>
        <dbReference type="SAM" id="SignalP"/>
    </source>
</evidence>
<feature type="signal peptide" evidence="1">
    <location>
        <begin position="1"/>
        <end position="21"/>
    </location>
</feature>
<dbReference type="Proteomes" id="UP000268094">
    <property type="component" value="Unassembled WGS sequence"/>
</dbReference>
<proteinExistence type="predicted"/>
<evidence type="ECO:0000313" key="3">
    <source>
        <dbReference type="Proteomes" id="UP000268094"/>
    </source>
</evidence>
<comment type="caution">
    <text evidence="2">The sequence shown here is derived from an EMBL/GenBank/DDBJ whole genome shotgun (WGS) entry which is preliminary data.</text>
</comment>
<dbReference type="NCBIfam" id="TIGR02268">
    <property type="entry name" value="Myxococcus xanthus paralogous family TIGR02268"/>
    <property type="match status" value="1"/>
</dbReference>
<protein>
    <submittedName>
        <fullName evidence="2">DUF2381 family protein</fullName>
    </submittedName>
</protein>
<feature type="chain" id="PRO_5017218709" evidence="1">
    <location>
        <begin position="22"/>
        <end position="302"/>
    </location>
</feature>
<sequence>MRKRLDSLLLGLLLTATVATAQERQPLVRNVYLSDDPQQEVPRIHVGSRIATVLRFDQDVDPTRTALLGWEGRFEPVVSGGKSVLLMPRQGLLPEDALLLRVTLQDGTEIPFALTAPEDGRVDQQLNVFLDSESPGAVRSRLSDSRVREQRLQEENERFRQEETSVDHALAALMSQGAVEMTPFRKFRSWRFTCDTGAVNILGYIHPSKTAVVFEITNQTAKTPWRLGEARLSIKSNGKAWPFALRMTQAEIVPGTSGNIAVVADLSTFDFKKGSEKLVLELFRHDGLREALVVVEETGPHK</sequence>
<dbReference type="InterPro" id="IPR011754">
    <property type="entry name" value="Mxa_paralog_2268"/>
</dbReference>
<keyword evidence="3" id="KW-1185">Reference proteome</keyword>
<keyword evidence="1" id="KW-0732">Signal</keyword>
<evidence type="ECO:0000313" key="2">
    <source>
        <dbReference type="EMBL" id="RKG85259.1"/>
    </source>
</evidence>
<organism evidence="2 3">
    <name type="scientific">Corallococcus terminator</name>
    <dbReference type="NCBI Taxonomy" id="2316733"/>
    <lineage>
        <taxon>Bacteria</taxon>
        <taxon>Pseudomonadati</taxon>
        <taxon>Myxococcota</taxon>
        <taxon>Myxococcia</taxon>
        <taxon>Myxococcales</taxon>
        <taxon>Cystobacterineae</taxon>
        <taxon>Myxococcaceae</taxon>
        <taxon>Corallococcus</taxon>
    </lineage>
</organism>
<name>A0A3A8IP69_9BACT</name>
<reference evidence="3" key="1">
    <citation type="submission" date="2018-09" db="EMBL/GenBank/DDBJ databases">
        <authorList>
            <person name="Livingstone P.G."/>
            <person name="Whitworth D.E."/>
        </authorList>
    </citation>
    <scope>NUCLEOTIDE SEQUENCE [LARGE SCALE GENOMIC DNA]</scope>
    <source>
        <strain evidence="3">CA054A</strain>
    </source>
</reference>
<gene>
    <name evidence="2" type="ORF">D7V88_20215</name>
</gene>
<dbReference type="EMBL" id="RAVZ01000137">
    <property type="protein sequence ID" value="RKG85259.1"/>
    <property type="molecule type" value="Genomic_DNA"/>
</dbReference>
<accession>A0A3A8IP69</accession>
<dbReference type="Pfam" id="PF09544">
    <property type="entry name" value="DUF2381"/>
    <property type="match status" value="1"/>
</dbReference>
<dbReference type="AlphaFoldDB" id="A0A3A8IP69"/>
<dbReference type="OrthoDB" id="5508217at2"/>
<dbReference type="RefSeq" id="WP_120542286.1">
    <property type="nucleotide sequence ID" value="NZ_RAVZ01000137.1"/>
</dbReference>